<evidence type="ECO:0000313" key="2">
    <source>
        <dbReference type="EMBL" id="GKT24667.1"/>
    </source>
</evidence>
<keyword evidence="3" id="KW-1185">Reference proteome</keyword>
<dbReference type="PANTHER" id="PTHR11079:SF161">
    <property type="entry name" value="CMP_DCMP-TYPE DEAMINASE DOMAIN-CONTAINING PROTEIN"/>
    <property type="match status" value="1"/>
</dbReference>
<gene>
    <name evidence="2" type="ORF">ADUPG1_012806</name>
</gene>
<dbReference type="Pfam" id="PF00383">
    <property type="entry name" value="dCMP_cyt_deam_1"/>
    <property type="match status" value="1"/>
</dbReference>
<sequence length="275" mass="30645">MIKKQYKVHIIALLADKEAGTALELSLPFTTIIHGIEETIEPKIHAKIPTCTILLSDTDIETPDAEIALKWKYNSESHSNVVSLCDIKKAIEVSPLGESRIHVYIAPWSEVPPILVFPEFSIDSDDYFSQISIEEAYIGTLCGHGGPFGAVVYHRKTRELITRAHNRVLIDTDPTAHAEVTAIRMACKKIGTEHLDDYVIAASAHPCPMCFGACRWARLHMIIYSAGIDEAARAGFDDSAFYKEVRDEASMGKLLEKKCHIHSSLVFSATKYKLY</sequence>
<dbReference type="InterPro" id="IPR002125">
    <property type="entry name" value="CMP_dCMP_dom"/>
</dbReference>
<dbReference type="Proteomes" id="UP001057375">
    <property type="component" value="Unassembled WGS sequence"/>
</dbReference>
<proteinExistence type="predicted"/>
<dbReference type="EMBL" id="BQXS01012537">
    <property type="protein sequence ID" value="GKT24667.1"/>
    <property type="molecule type" value="Genomic_DNA"/>
</dbReference>
<dbReference type="InterPro" id="IPR016193">
    <property type="entry name" value="Cytidine_deaminase-like"/>
</dbReference>
<comment type="caution">
    <text evidence="2">The sequence shown here is derived from an EMBL/GenBank/DDBJ whole genome shotgun (WGS) entry which is preliminary data.</text>
</comment>
<dbReference type="CDD" id="cd01285">
    <property type="entry name" value="nucleoside_deaminase"/>
    <property type="match status" value="1"/>
</dbReference>
<dbReference type="SUPFAM" id="SSF53927">
    <property type="entry name" value="Cytidine deaminase-like"/>
    <property type="match status" value="1"/>
</dbReference>
<evidence type="ECO:0000313" key="3">
    <source>
        <dbReference type="Proteomes" id="UP001057375"/>
    </source>
</evidence>
<name>A0ABQ5K0Q5_9EUKA</name>
<organism evidence="2 3">
    <name type="scientific">Aduncisulcus paluster</name>
    <dbReference type="NCBI Taxonomy" id="2918883"/>
    <lineage>
        <taxon>Eukaryota</taxon>
        <taxon>Metamonada</taxon>
        <taxon>Carpediemonas-like organisms</taxon>
        <taxon>Aduncisulcus</taxon>
    </lineage>
</organism>
<dbReference type="Gene3D" id="3.40.140.10">
    <property type="entry name" value="Cytidine Deaminase, domain 2"/>
    <property type="match status" value="1"/>
</dbReference>
<feature type="domain" description="CMP/dCMP-type deaminase" evidence="1">
    <location>
        <begin position="123"/>
        <end position="239"/>
    </location>
</feature>
<dbReference type="PANTHER" id="PTHR11079">
    <property type="entry name" value="CYTOSINE DEAMINASE FAMILY MEMBER"/>
    <property type="match status" value="1"/>
</dbReference>
<reference evidence="2" key="1">
    <citation type="submission" date="2022-03" db="EMBL/GenBank/DDBJ databases">
        <title>Draft genome sequence of Aduncisulcus paluster, a free-living microaerophilic Fornicata.</title>
        <authorList>
            <person name="Yuyama I."/>
            <person name="Kume K."/>
            <person name="Tamura T."/>
            <person name="Inagaki Y."/>
            <person name="Hashimoto T."/>
        </authorList>
    </citation>
    <scope>NUCLEOTIDE SEQUENCE</scope>
    <source>
        <strain evidence="2">NY0171</strain>
    </source>
</reference>
<accession>A0ABQ5K0Q5</accession>
<dbReference type="PROSITE" id="PS51747">
    <property type="entry name" value="CYT_DCMP_DEAMINASES_2"/>
    <property type="match status" value="1"/>
</dbReference>
<protein>
    <recommendedName>
        <fullName evidence="1">CMP/dCMP-type deaminase domain-containing protein</fullName>
    </recommendedName>
</protein>
<evidence type="ECO:0000259" key="1">
    <source>
        <dbReference type="PROSITE" id="PS51747"/>
    </source>
</evidence>